<dbReference type="Proteomes" id="UP000053766">
    <property type="component" value="Unassembled WGS sequence"/>
</dbReference>
<proteinExistence type="predicted"/>
<evidence type="ECO:0000313" key="2">
    <source>
        <dbReference type="Proteomes" id="UP000053766"/>
    </source>
</evidence>
<dbReference type="OrthoDB" id="427518at2759"/>
<sequence length="435" mass="49169">MNGLSVGICQTRATIRDSPQQMIDIFKDTRDIYRMKFHRKKNVKTVTIQSSNDCVAAHFCLTESCDSTESATLLRSLAGQFCKRFPNLVLPKLSTVTLLADYDHALEQYLQLPLSSLPNSVKPLFLIIDNILPHIYDLVLAAFAHHYIEINRCLPSWMRLVVTSRPLAPSDQHKFERFHDLVLSECIDELERFIEVRLPQCLHCEVMDACEGSWFFVDQLGRAVEQDIIRPDRVPCSIKDLMDDISLALPQRLPIYLLLIKASRYPPTLNSLVAVSQLINRESVYIIEQEIQAIKIIMYSTDPVILNGCWAEIDGDLSSYHTAWAEFFKTKSRKTPQDIVELAYHLAHSTVPSLNSIRTLSSVGAGDLILKCSVIDIPTSILLSKAGAVLQDLSIKHTGKRCDCEALTGISGRWFESRKKICSNPRLELLKAVKN</sequence>
<dbReference type="AlphaFoldDB" id="A0A0D8Y6T0"/>
<dbReference type="EMBL" id="KN716163">
    <property type="protein sequence ID" value="KJH52578.1"/>
    <property type="molecule type" value="Genomic_DNA"/>
</dbReference>
<evidence type="ECO:0000313" key="1">
    <source>
        <dbReference type="EMBL" id="KJH52578.1"/>
    </source>
</evidence>
<reference evidence="1 2" key="1">
    <citation type="submission" date="2013-11" db="EMBL/GenBank/DDBJ databases">
        <title>Draft genome of the bovine lungworm Dictyocaulus viviparus.</title>
        <authorList>
            <person name="Mitreva M."/>
        </authorList>
    </citation>
    <scope>NUCLEOTIDE SEQUENCE [LARGE SCALE GENOMIC DNA]</scope>
    <source>
        <strain evidence="1 2">HannoverDv2000</strain>
    </source>
</reference>
<name>A0A0D8Y6T0_DICVI</name>
<reference evidence="2" key="2">
    <citation type="journal article" date="2016" name="Sci. Rep.">
        <title>Dictyocaulus viviparus genome, variome and transcriptome elucidate lungworm biology and support future intervention.</title>
        <authorList>
            <person name="McNulty S.N."/>
            <person name="Strube C."/>
            <person name="Rosa B.A."/>
            <person name="Martin J.C."/>
            <person name="Tyagi R."/>
            <person name="Choi Y.J."/>
            <person name="Wang Q."/>
            <person name="Hallsworth Pepin K."/>
            <person name="Zhang X."/>
            <person name="Ozersky P."/>
            <person name="Wilson R.K."/>
            <person name="Sternberg P.W."/>
            <person name="Gasser R.B."/>
            <person name="Mitreva M."/>
        </authorList>
    </citation>
    <scope>NUCLEOTIDE SEQUENCE [LARGE SCALE GENOMIC DNA]</scope>
    <source>
        <strain evidence="2">HannoverDv2000</strain>
    </source>
</reference>
<accession>A0A0D8Y6T0</accession>
<organism evidence="1 2">
    <name type="scientific">Dictyocaulus viviparus</name>
    <name type="common">Bovine lungworm</name>
    <dbReference type="NCBI Taxonomy" id="29172"/>
    <lineage>
        <taxon>Eukaryota</taxon>
        <taxon>Metazoa</taxon>
        <taxon>Ecdysozoa</taxon>
        <taxon>Nematoda</taxon>
        <taxon>Chromadorea</taxon>
        <taxon>Rhabditida</taxon>
        <taxon>Rhabditina</taxon>
        <taxon>Rhabditomorpha</taxon>
        <taxon>Strongyloidea</taxon>
        <taxon>Metastrongylidae</taxon>
        <taxon>Dictyocaulus</taxon>
    </lineage>
</organism>
<gene>
    <name evidence="1" type="ORF">DICVIV_01288</name>
</gene>
<protein>
    <submittedName>
        <fullName evidence="1">Uncharacterized protein</fullName>
    </submittedName>
</protein>
<dbReference type="STRING" id="29172.A0A0D8Y6T0"/>
<keyword evidence="2" id="KW-1185">Reference proteome</keyword>